<dbReference type="SUPFAM" id="SSF54060">
    <property type="entry name" value="His-Me finger endonucleases"/>
    <property type="match status" value="1"/>
</dbReference>
<dbReference type="OrthoDB" id="9800417at2"/>
<dbReference type="PANTHER" id="PTHR33607:SF2">
    <property type="entry name" value="ENDONUCLEASE-1"/>
    <property type="match status" value="1"/>
</dbReference>
<sequence length="278" mass="31585">MLRSFVLLLLSVSVALPLWAAPPSSFSKSKRILAELYQPNQVSFYCGCEYQAQGKKLVPQWQDCGYSPRKNANRAARIEWEHVVPAWAFGHQRQCWQEGGRKACHKDKVFRSMEADLHNLVPAIGEVNGDRSNYSFAQLEGEPRVYGRCDMEVNFKARKVEPPAARRGDIARTYFYMRDQYGLNISNKQVQLFNAWHKQDPVDSWELERNRLIEAVQGNANPYVVEMELISTSVPAQTNPVADTVSGTPAQGQTREEEQQSSLAKQLAQQILRKLGNL</sequence>
<proteinExistence type="inferred from homology"/>
<name>A0A3P1STP1_9GAMM</name>
<keyword evidence="7" id="KW-1185">Reference proteome</keyword>
<keyword evidence="3" id="KW-0378">Hydrolase</keyword>
<dbReference type="Pfam" id="PF04231">
    <property type="entry name" value="Endonuclease_1"/>
    <property type="match status" value="1"/>
</dbReference>
<feature type="chain" id="PRO_5018109073" evidence="5">
    <location>
        <begin position="21"/>
        <end position="278"/>
    </location>
</feature>
<gene>
    <name evidence="6" type="ORF">EHS89_04990</name>
</gene>
<dbReference type="GO" id="GO:0016787">
    <property type="term" value="F:hydrolase activity"/>
    <property type="evidence" value="ECO:0007669"/>
    <property type="project" value="UniProtKB-KW"/>
</dbReference>
<organism evidence="6 7">
    <name type="scientific">Amphritea balenae</name>
    <dbReference type="NCBI Taxonomy" id="452629"/>
    <lineage>
        <taxon>Bacteria</taxon>
        <taxon>Pseudomonadati</taxon>
        <taxon>Pseudomonadota</taxon>
        <taxon>Gammaproteobacteria</taxon>
        <taxon>Oceanospirillales</taxon>
        <taxon>Oceanospirillaceae</taxon>
        <taxon>Amphritea</taxon>
    </lineage>
</organism>
<protein>
    <submittedName>
        <fullName evidence="6">Deoxyribonuclease I</fullName>
    </submittedName>
</protein>
<evidence type="ECO:0000256" key="1">
    <source>
        <dbReference type="ARBA" id="ARBA00006429"/>
    </source>
</evidence>
<accession>A0A3P1STP1</accession>
<keyword evidence="2" id="KW-0540">Nuclease</keyword>
<feature type="compositionally biased region" description="Polar residues" evidence="4">
    <location>
        <begin position="236"/>
        <end position="253"/>
    </location>
</feature>
<dbReference type="InterPro" id="IPR044925">
    <property type="entry name" value="His-Me_finger_sf"/>
</dbReference>
<dbReference type="PANTHER" id="PTHR33607">
    <property type="entry name" value="ENDONUCLEASE-1"/>
    <property type="match status" value="1"/>
</dbReference>
<evidence type="ECO:0000256" key="2">
    <source>
        <dbReference type="ARBA" id="ARBA00022722"/>
    </source>
</evidence>
<comment type="caution">
    <text evidence="6">The sequence shown here is derived from an EMBL/GenBank/DDBJ whole genome shotgun (WGS) entry which is preliminary data.</text>
</comment>
<dbReference type="EMBL" id="RQXV01000002">
    <property type="protein sequence ID" value="RRD00450.1"/>
    <property type="molecule type" value="Genomic_DNA"/>
</dbReference>
<evidence type="ECO:0000256" key="5">
    <source>
        <dbReference type="SAM" id="SignalP"/>
    </source>
</evidence>
<feature type="signal peptide" evidence="5">
    <location>
        <begin position="1"/>
        <end position="20"/>
    </location>
</feature>
<evidence type="ECO:0000313" key="7">
    <source>
        <dbReference type="Proteomes" id="UP000267535"/>
    </source>
</evidence>
<feature type="region of interest" description="Disordered" evidence="4">
    <location>
        <begin position="236"/>
        <end position="260"/>
    </location>
</feature>
<reference evidence="6 7" key="1">
    <citation type="submission" date="2018-11" db="EMBL/GenBank/DDBJ databases">
        <title>The draft genome sequence of Amphritea balenae JAMM 1525T.</title>
        <authorList>
            <person name="Fang Z."/>
            <person name="Zhang Y."/>
            <person name="Han X."/>
        </authorList>
    </citation>
    <scope>NUCLEOTIDE SEQUENCE [LARGE SCALE GENOMIC DNA]</scope>
    <source>
        <strain evidence="6 7">JAMM 1525</strain>
    </source>
</reference>
<evidence type="ECO:0000313" key="6">
    <source>
        <dbReference type="EMBL" id="RRD00450.1"/>
    </source>
</evidence>
<dbReference type="AlphaFoldDB" id="A0A3P1STP1"/>
<keyword evidence="5" id="KW-0732">Signal</keyword>
<dbReference type="GO" id="GO:0004518">
    <property type="term" value="F:nuclease activity"/>
    <property type="evidence" value="ECO:0007669"/>
    <property type="project" value="UniProtKB-KW"/>
</dbReference>
<evidence type="ECO:0000256" key="4">
    <source>
        <dbReference type="SAM" id="MobiDB-lite"/>
    </source>
</evidence>
<dbReference type="RefSeq" id="WP_124925031.1">
    <property type="nucleotide sequence ID" value="NZ_BMOH01000003.1"/>
</dbReference>
<dbReference type="InterPro" id="IPR007346">
    <property type="entry name" value="Endonuclease-I"/>
</dbReference>
<evidence type="ECO:0000256" key="3">
    <source>
        <dbReference type="ARBA" id="ARBA00022801"/>
    </source>
</evidence>
<dbReference type="Proteomes" id="UP000267535">
    <property type="component" value="Unassembled WGS sequence"/>
</dbReference>
<comment type="similarity">
    <text evidence="1">Belongs to the EndA/NucM nuclease family.</text>
</comment>